<dbReference type="Gene3D" id="3.90.1010.10">
    <property type="match status" value="1"/>
</dbReference>
<feature type="domain" description="NIF system FeS cluster assembly NifU N-terminal" evidence="1">
    <location>
        <begin position="5"/>
        <end position="125"/>
    </location>
</feature>
<dbReference type="GO" id="GO:0005506">
    <property type="term" value="F:iron ion binding"/>
    <property type="evidence" value="ECO:0007669"/>
    <property type="project" value="InterPro"/>
</dbReference>
<organism evidence="2 3">
    <name type="scientific">Candidatus Lloydbacteria bacterium CG22_combo_CG10-13_8_21_14_all_47_15</name>
    <dbReference type="NCBI Taxonomy" id="1974635"/>
    <lineage>
        <taxon>Bacteria</taxon>
        <taxon>Candidatus Lloydiibacteriota</taxon>
    </lineage>
</organism>
<name>A0A2H0CUC2_9BACT</name>
<dbReference type="Pfam" id="PF01592">
    <property type="entry name" value="NifU_N"/>
    <property type="match status" value="1"/>
</dbReference>
<proteinExistence type="predicted"/>
<sequence length="127" mass="14112">MTNLYKEHILDHYRNPRHKKPLNDFDIKENGVNPSCGDALVLYLKFSDDGRVSDVGFDGEGCAISQASMSLLTDMILGRTREELSAIGEKDVFSLLGVSIEGARVKCALLPLETLQSALRRMESRVI</sequence>
<dbReference type="CDD" id="cd06664">
    <property type="entry name" value="IscU_like"/>
    <property type="match status" value="1"/>
</dbReference>
<evidence type="ECO:0000313" key="2">
    <source>
        <dbReference type="EMBL" id="PIP73008.1"/>
    </source>
</evidence>
<dbReference type="GO" id="GO:0051536">
    <property type="term" value="F:iron-sulfur cluster binding"/>
    <property type="evidence" value="ECO:0007669"/>
    <property type="project" value="InterPro"/>
</dbReference>
<dbReference type="NCBIfam" id="TIGR01994">
    <property type="entry name" value="SUF_scaf_2"/>
    <property type="match status" value="1"/>
</dbReference>
<dbReference type="InterPro" id="IPR002871">
    <property type="entry name" value="NIF_FeS_clus_asmbl_NifU_N"/>
</dbReference>
<protein>
    <submittedName>
        <fullName evidence="2">SUF system NifU family Fe-S cluster assembly protein</fullName>
    </submittedName>
</protein>
<dbReference type="GO" id="GO:0016226">
    <property type="term" value="P:iron-sulfur cluster assembly"/>
    <property type="evidence" value="ECO:0007669"/>
    <property type="project" value="InterPro"/>
</dbReference>
<comment type="caution">
    <text evidence="2">The sequence shown here is derived from an EMBL/GenBank/DDBJ whole genome shotgun (WGS) entry which is preliminary data.</text>
</comment>
<gene>
    <name evidence="2" type="ORF">COW88_03330</name>
</gene>
<accession>A0A2H0CUC2</accession>
<dbReference type="PANTHER" id="PTHR10093">
    <property type="entry name" value="IRON-SULFUR CLUSTER ASSEMBLY ENZYME NIFU HOMOLOG"/>
    <property type="match status" value="1"/>
</dbReference>
<dbReference type="AlphaFoldDB" id="A0A2H0CUC2"/>
<evidence type="ECO:0000313" key="3">
    <source>
        <dbReference type="Proteomes" id="UP000230638"/>
    </source>
</evidence>
<reference evidence="2 3" key="1">
    <citation type="submission" date="2017-09" db="EMBL/GenBank/DDBJ databases">
        <title>Depth-based differentiation of microbial function through sediment-hosted aquifers and enrichment of novel symbionts in the deep terrestrial subsurface.</title>
        <authorList>
            <person name="Probst A.J."/>
            <person name="Ladd B."/>
            <person name="Jarett J.K."/>
            <person name="Geller-Mcgrath D.E."/>
            <person name="Sieber C.M."/>
            <person name="Emerson J.B."/>
            <person name="Anantharaman K."/>
            <person name="Thomas B.C."/>
            <person name="Malmstrom R."/>
            <person name="Stieglmeier M."/>
            <person name="Klingl A."/>
            <person name="Woyke T."/>
            <person name="Ryan C.M."/>
            <person name="Banfield J.F."/>
        </authorList>
    </citation>
    <scope>NUCLEOTIDE SEQUENCE [LARGE SCALE GENOMIC DNA]</scope>
    <source>
        <strain evidence="2">CG22_combo_CG10-13_8_21_14_all_47_15</strain>
    </source>
</reference>
<dbReference type="SUPFAM" id="SSF82649">
    <property type="entry name" value="SufE/NifU"/>
    <property type="match status" value="1"/>
</dbReference>
<dbReference type="EMBL" id="PCTL01000033">
    <property type="protein sequence ID" value="PIP73008.1"/>
    <property type="molecule type" value="Genomic_DNA"/>
</dbReference>
<evidence type="ECO:0000259" key="1">
    <source>
        <dbReference type="Pfam" id="PF01592"/>
    </source>
</evidence>
<dbReference type="Proteomes" id="UP000230638">
    <property type="component" value="Unassembled WGS sequence"/>
</dbReference>